<evidence type="ECO:0000259" key="3">
    <source>
        <dbReference type="Pfam" id="PF12793"/>
    </source>
</evidence>
<comment type="caution">
    <text evidence="4">The sequence shown here is derived from an EMBL/GenBank/DDBJ whole genome shotgun (WGS) entry which is preliminary data.</text>
</comment>
<dbReference type="GO" id="GO:1904680">
    <property type="term" value="F:peptide transmembrane transporter activity"/>
    <property type="evidence" value="ECO:0007669"/>
    <property type="project" value="TreeGrafter"/>
</dbReference>
<dbReference type="FunCoup" id="A0A0Q2MV03">
    <property type="interactions" value="44"/>
</dbReference>
<dbReference type="GO" id="GO:0003677">
    <property type="term" value="F:DNA binding"/>
    <property type="evidence" value="ECO:0007669"/>
    <property type="project" value="UniProtKB-KW"/>
</dbReference>
<feature type="domain" description="Solute-binding protein family 5" evidence="2">
    <location>
        <begin position="164"/>
        <end position="305"/>
    </location>
</feature>
<dbReference type="InterPro" id="IPR039424">
    <property type="entry name" value="SBP_5"/>
</dbReference>
<dbReference type="SUPFAM" id="SSF53850">
    <property type="entry name" value="Periplasmic binding protein-like II"/>
    <property type="match status" value="1"/>
</dbReference>
<dbReference type="Proteomes" id="UP000051221">
    <property type="component" value="Unassembled WGS sequence"/>
</dbReference>
<reference evidence="4 5" key="1">
    <citation type="submission" date="2015-08" db="EMBL/GenBank/DDBJ databases">
        <title>Antibacterial properties of a collection of Vibrionaceae strains.</title>
        <authorList>
            <person name="Giubergia S."/>
        </authorList>
    </citation>
    <scope>NUCLEOTIDE SEQUENCE [LARGE SCALE GENOMIC DNA]</scope>
    <source>
        <strain evidence="4 5">S0821</strain>
    </source>
</reference>
<name>A0A0Q2MV03_VIBFU</name>
<accession>A0A0Q2MV03</accession>
<dbReference type="AlphaFoldDB" id="A0A0Q2MV03"/>
<dbReference type="PANTHER" id="PTHR30290">
    <property type="entry name" value="PERIPLASMIC BINDING COMPONENT OF ABC TRANSPORTER"/>
    <property type="match status" value="1"/>
</dbReference>
<protein>
    <submittedName>
        <fullName evidence="4">Peptide ABC transporter substrate-binding protein</fullName>
    </submittedName>
</protein>
<dbReference type="GO" id="GO:0015833">
    <property type="term" value="P:peptide transport"/>
    <property type="evidence" value="ECO:0007669"/>
    <property type="project" value="TreeGrafter"/>
</dbReference>
<evidence type="ECO:0000313" key="4">
    <source>
        <dbReference type="EMBL" id="KQH83551.1"/>
    </source>
</evidence>
<sequence>MASNRLEQQYLKLLNHFGESSVSVTLQELSDCLFCTKRHMRNLLLQMQESGWIDWQGEFGRGKRSTLTLLSNRHQLLSKKAETLIDKGRFNEAIDLLGTNKHLVAPLLRSKLGFSINPDNQVLRVPYYRTMYNLYPGTPLRRSERHLVRQIFSGLTRIKEEIGEIEGDLAHHWRQLTPSIWRFYIRPAVQFHDGRPLTCDDVVTSLNRARKHALFSHIEQIKIIGPHCVEFELSAEDDNFPQLLATASALILPANHAEIEHFARSPVGTGPYQVIQNDERRLCLKAFDGYFGLRALLDQVDILMWTNLTNKSDQEAEETKQSRSTEANATWLSSSLSDKEYISGVASDLTGGPSDHFEEMFLEQGGYFLLCDSHSDKWQQPENRAWLQQILNPYSISQELNPVIRHLWVPATSLLPNWCHRIAPIHATSPFKDTVSNSTLRLAYHDHHPEFPALANAMATLLKRNNIALELIELPYEQWAQGTADNIDIWLGTINFPVPETWHVGAWLLGSSLMRRSICGRDNDLLYHWHNQWRSGDISSEHLIWQVVHSGWLQPQFHHWMRLKGPENAQGIHLNNLGWFDFRSTWFEPEEQ</sequence>
<dbReference type="InParanoid" id="A0A0Q2MV03"/>
<keyword evidence="1" id="KW-0238">DNA-binding</keyword>
<dbReference type="EMBL" id="LKHS01000041">
    <property type="protein sequence ID" value="KQH83551.1"/>
    <property type="molecule type" value="Genomic_DNA"/>
</dbReference>
<evidence type="ECO:0000259" key="2">
    <source>
        <dbReference type="Pfam" id="PF00496"/>
    </source>
</evidence>
<dbReference type="Gene3D" id="3.40.190.10">
    <property type="entry name" value="Periplasmic binding protein-like II"/>
    <property type="match status" value="1"/>
</dbReference>
<feature type="domain" description="Transcriptional regulator SgrR N-terminal HTH" evidence="3">
    <location>
        <begin position="5"/>
        <end position="116"/>
    </location>
</feature>
<dbReference type="InterPro" id="IPR025370">
    <property type="entry name" value="SgrR_HTH_N"/>
</dbReference>
<dbReference type="Pfam" id="PF00496">
    <property type="entry name" value="SBP_bac_5"/>
    <property type="match status" value="1"/>
</dbReference>
<dbReference type="PANTHER" id="PTHR30290:SF72">
    <property type="entry name" value="HTH-TYPE TRANSCRIPTIONAL REGULATOR SGRR"/>
    <property type="match status" value="1"/>
</dbReference>
<evidence type="ECO:0000256" key="1">
    <source>
        <dbReference type="ARBA" id="ARBA00023125"/>
    </source>
</evidence>
<dbReference type="InterPro" id="IPR000914">
    <property type="entry name" value="SBP_5_dom"/>
</dbReference>
<proteinExistence type="predicted"/>
<evidence type="ECO:0000313" key="5">
    <source>
        <dbReference type="Proteomes" id="UP000051221"/>
    </source>
</evidence>
<keyword evidence="5" id="KW-1185">Reference proteome</keyword>
<organism evidence="4 5">
    <name type="scientific">Vibrio furnissii</name>
    <dbReference type="NCBI Taxonomy" id="29494"/>
    <lineage>
        <taxon>Bacteria</taxon>
        <taxon>Pseudomonadati</taxon>
        <taxon>Pseudomonadota</taxon>
        <taxon>Gammaproteobacteria</taxon>
        <taxon>Vibrionales</taxon>
        <taxon>Vibrionaceae</taxon>
        <taxon>Vibrio</taxon>
    </lineage>
</organism>
<gene>
    <name evidence="4" type="ORF">AMR76_22325</name>
</gene>
<dbReference type="Pfam" id="PF12793">
    <property type="entry name" value="SgrR_N"/>
    <property type="match status" value="1"/>
</dbReference>
<dbReference type="CDD" id="cd08507">
    <property type="entry name" value="PBP2_SgrR_like"/>
    <property type="match status" value="1"/>
</dbReference>